<sequence length="59" mass="6894">HTKPMWTRRTKWSALHPSCGKQTITTTIYLMGLEIWSNTSCVCQPSEEALPLRRNDECW</sequence>
<name>A0A1A8P7D9_9TELE</name>
<accession>A0A1A8P7D9</accession>
<evidence type="ECO:0000313" key="1">
    <source>
        <dbReference type="EMBL" id="SBR77255.1"/>
    </source>
</evidence>
<dbReference type="EMBL" id="HAEH01005718">
    <property type="protein sequence ID" value="SBR77255.1"/>
    <property type="molecule type" value="Transcribed_RNA"/>
</dbReference>
<proteinExistence type="predicted"/>
<protein>
    <submittedName>
        <fullName evidence="1">Es1 protein</fullName>
    </submittedName>
</protein>
<dbReference type="AlphaFoldDB" id="A0A1A8P7D9"/>
<feature type="non-terminal residue" evidence="1">
    <location>
        <position position="1"/>
    </location>
</feature>
<gene>
    <name evidence="1" type="primary">ES1</name>
</gene>
<reference evidence="1" key="1">
    <citation type="submission" date="2016-05" db="EMBL/GenBank/DDBJ databases">
        <authorList>
            <person name="Lavstsen T."/>
            <person name="Jespersen J.S."/>
        </authorList>
    </citation>
    <scope>NUCLEOTIDE SEQUENCE</scope>
    <source>
        <tissue evidence="1">Brain</tissue>
    </source>
</reference>
<reference evidence="1" key="2">
    <citation type="submission" date="2016-06" db="EMBL/GenBank/DDBJ databases">
        <title>The genome of a short-lived fish provides insights into sex chromosome evolution and the genetic control of aging.</title>
        <authorList>
            <person name="Reichwald K."/>
            <person name="Felder M."/>
            <person name="Petzold A."/>
            <person name="Koch P."/>
            <person name="Groth M."/>
            <person name="Platzer M."/>
        </authorList>
    </citation>
    <scope>NUCLEOTIDE SEQUENCE</scope>
    <source>
        <tissue evidence="1">Brain</tissue>
    </source>
</reference>
<organism evidence="1">
    <name type="scientific">Nothobranchius rachovii</name>
    <name type="common">bluefin notho</name>
    <dbReference type="NCBI Taxonomy" id="451742"/>
    <lineage>
        <taxon>Eukaryota</taxon>
        <taxon>Metazoa</taxon>
        <taxon>Chordata</taxon>
        <taxon>Craniata</taxon>
        <taxon>Vertebrata</taxon>
        <taxon>Euteleostomi</taxon>
        <taxon>Actinopterygii</taxon>
        <taxon>Neopterygii</taxon>
        <taxon>Teleostei</taxon>
        <taxon>Neoteleostei</taxon>
        <taxon>Acanthomorphata</taxon>
        <taxon>Ovalentaria</taxon>
        <taxon>Atherinomorphae</taxon>
        <taxon>Cyprinodontiformes</taxon>
        <taxon>Nothobranchiidae</taxon>
        <taxon>Nothobranchius</taxon>
    </lineage>
</organism>